<organism evidence="1 2">
    <name type="scientific">Dongia sedimenti</name>
    <dbReference type="NCBI Taxonomy" id="3064282"/>
    <lineage>
        <taxon>Bacteria</taxon>
        <taxon>Pseudomonadati</taxon>
        <taxon>Pseudomonadota</taxon>
        <taxon>Alphaproteobacteria</taxon>
        <taxon>Rhodospirillales</taxon>
        <taxon>Dongiaceae</taxon>
        <taxon>Dongia</taxon>
    </lineage>
</organism>
<keyword evidence="2" id="KW-1185">Reference proteome</keyword>
<reference evidence="2" key="1">
    <citation type="submission" date="2023-08" db="EMBL/GenBank/DDBJ databases">
        <title>Rhodospirillaceae gen. nov., a novel taxon isolated from the Yangtze River Yuezi River estuary sludge.</title>
        <authorList>
            <person name="Ruan L."/>
        </authorList>
    </citation>
    <scope>NUCLEOTIDE SEQUENCE [LARGE SCALE GENOMIC DNA]</scope>
    <source>
        <strain evidence="2">R-7</strain>
    </source>
</reference>
<dbReference type="Proteomes" id="UP001230156">
    <property type="component" value="Unassembled WGS sequence"/>
</dbReference>
<evidence type="ECO:0000313" key="2">
    <source>
        <dbReference type="Proteomes" id="UP001230156"/>
    </source>
</evidence>
<name>A0ABU0YIK5_9PROT</name>
<evidence type="ECO:0000313" key="1">
    <source>
        <dbReference type="EMBL" id="MDQ7247062.1"/>
    </source>
</evidence>
<accession>A0ABU0YIK5</accession>
<gene>
    <name evidence="1" type="ORF">Q8A70_05275</name>
</gene>
<proteinExistence type="predicted"/>
<dbReference type="EMBL" id="JAUYVI010000002">
    <property type="protein sequence ID" value="MDQ7247062.1"/>
    <property type="molecule type" value="Genomic_DNA"/>
</dbReference>
<comment type="caution">
    <text evidence="1">The sequence shown here is derived from an EMBL/GenBank/DDBJ whole genome shotgun (WGS) entry which is preliminary data.</text>
</comment>
<dbReference type="RefSeq" id="WP_379954472.1">
    <property type="nucleotide sequence ID" value="NZ_JAUYVI010000002.1"/>
</dbReference>
<protein>
    <submittedName>
        <fullName evidence="1">Uncharacterized protein</fullName>
    </submittedName>
</protein>
<sequence length="54" mass="5853">MSTPEDLRARARKCRDIATLEGTGKAEFLKAAEVFEALANHAEALAEPNPKPSE</sequence>